<evidence type="ECO:0000313" key="2">
    <source>
        <dbReference type="EMBL" id="GAA3016868.1"/>
    </source>
</evidence>
<keyword evidence="1" id="KW-0812">Transmembrane</keyword>
<feature type="transmembrane region" description="Helical" evidence="1">
    <location>
        <begin position="127"/>
        <end position="153"/>
    </location>
</feature>
<reference evidence="2 3" key="1">
    <citation type="journal article" date="2019" name="Int. J. Syst. Evol. Microbiol.">
        <title>The Global Catalogue of Microorganisms (GCM) 10K type strain sequencing project: providing services to taxonomists for standard genome sequencing and annotation.</title>
        <authorList>
            <consortium name="The Broad Institute Genomics Platform"/>
            <consortium name="The Broad Institute Genome Sequencing Center for Infectious Disease"/>
            <person name="Wu L."/>
            <person name="Ma J."/>
        </authorList>
    </citation>
    <scope>NUCLEOTIDE SEQUENCE [LARGE SCALE GENOMIC DNA]</scope>
    <source>
        <strain evidence="2 3">JCM 8736</strain>
    </source>
</reference>
<evidence type="ECO:0000313" key="3">
    <source>
        <dbReference type="Proteomes" id="UP001501577"/>
    </source>
</evidence>
<feature type="transmembrane region" description="Helical" evidence="1">
    <location>
        <begin position="20"/>
        <end position="38"/>
    </location>
</feature>
<gene>
    <name evidence="2" type="ORF">GCM10019998_11360</name>
</gene>
<dbReference type="RefSeq" id="WP_068710074.1">
    <property type="nucleotide sequence ID" value="NZ_BAAAXQ010000034.1"/>
</dbReference>
<organism evidence="2 3">
    <name type="scientific">Tetragenococcus solitarius</name>
    <dbReference type="NCBI Taxonomy" id="71453"/>
    <lineage>
        <taxon>Bacteria</taxon>
        <taxon>Bacillati</taxon>
        <taxon>Bacillota</taxon>
        <taxon>Bacilli</taxon>
        <taxon>Lactobacillales</taxon>
        <taxon>Enterococcaceae</taxon>
        <taxon>Tetragenococcus</taxon>
    </lineage>
</organism>
<comment type="caution">
    <text evidence="2">The sequence shown here is derived from an EMBL/GenBank/DDBJ whole genome shotgun (WGS) entry which is preliminary data.</text>
</comment>
<feature type="transmembrane region" description="Helical" evidence="1">
    <location>
        <begin position="215"/>
        <end position="237"/>
    </location>
</feature>
<keyword evidence="3" id="KW-1185">Reference proteome</keyword>
<dbReference type="Proteomes" id="UP001501577">
    <property type="component" value="Unassembled WGS sequence"/>
</dbReference>
<protein>
    <recommendedName>
        <fullName evidence="4">Lantibiotic ABC transporter permease</fullName>
    </recommendedName>
</protein>
<feature type="transmembrane region" description="Helical" evidence="1">
    <location>
        <begin position="165"/>
        <end position="195"/>
    </location>
</feature>
<accession>A0ABN3Y5Z4</accession>
<evidence type="ECO:0000256" key="1">
    <source>
        <dbReference type="SAM" id="Phobius"/>
    </source>
</evidence>
<keyword evidence="1" id="KW-1133">Transmembrane helix</keyword>
<proteinExistence type="predicted"/>
<dbReference type="EMBL" id="BAAAXQ010000034">
    <property type="protein sequence ID" value="GAA3016868.1"/>
    <property type="molecule type" value="Genomic_DNA"/>
</dbReference>
<feature type="transmembrane region" description="Helical" evidence="1">
    <location>
        <begin position="50"/>
        <end position="74"/>
    </location>
</feature>
<evidence type="ECO:0008006" key="4">
    <source>
        <dbReference type="Google" id="ProtNLM"/>
    </source>
</evidence>
<sequence length="248" mass="28656">MARYIYAHWLKTKNTPLRLICGILTVLYALILFFYFYTHQRLALTAFTEYRIFFLFLTICTLFTLSVVIPLLLTPDRAAGIFANELRIGISRTKLFISRFLLILLLVAGVQCLSVFIFTILEAVFLGHIITISLLLLFMGTSFLFLLPMISFYQWLALRFHYSGTLLAGIFFTLTSILLGTTGLGTFIWLFLPWVWPIRLIYYEISPSFDVISDYGFLGFLSFLLTIVLMAIVVFWYNSWEGKTSLED</sequence>
<name>A0ABN3Y5Z4_9ENTE</name>
<feature type="transmembrane region" description="Helical" evidence="1">
    <location>
        <begin position="95"/>
        <end position="121"/>
    </location>
</feature>
<keyword evidence="1" id="KW-0472">Membrane</keyword>